<dbReference type="InterPro" id="IPR006140">
    <property type="entry name" value="D-isomer_DH_NAD-bd"/>
</dbReference>
<evidence type="ECO:0000313" key="7">
    <source>
        <dbReference type="EMBL" id="OOR82973.1"/>
    </source>
</evidence>
<dbReference type="PANTHER" id="PTHR43761">
    <property type="entry name" value="D-ISOMER SPECIFIC 2-HYDROXYACID DEHYDROGENASE FAMILY PROTEIN (AFU_ORTHOLOGUE AFUA_1G13630)"/>
    <property type="match status" value="1"/>
</dbReference>
<evidence type="ECO:0000259" key="5">
    <source>
        <dbReference type="Pfam" id="PF00389"/>
    </source>
</evidence>
<dbReference type="GO" id="GO:0016616">
    <property type="term" value="F:oxidoreductase activity, acting on the CH-OH group of donors, NAD or NADP as acceptor"/>
    <property type="evidence" value="ECO:0007669"/>
    <property type="project" value="InterPro"/>
</dbReference>
<dbReference type="Pfam" id="PF00389">
    <property type="entry name" value="2-Hacid_dh"/>
    <property type="match status" value="1"/>
</dbReference>
<dbReference type="Gene3D" id="3.40.50.720">
    <property type="entry name" value="NAD(P)-binding Rossmann-like Domain"/>
    <property type="match status" value="2"/>
</dbReference>
<evidence type="ECO:0000256" key="4">
    <source>
        <dbReference type="RuleBase" id="RU003719"/>
    </source>
</evidence>
<dbReference type="GO" id="GO:0051287">
    <property type="term" value="F:NAD binding"/>
    <property type="evidence" value="ECO:0007669"/>
    <property type="project" value="InterPro"/>
</dbReference>
<evidence type="ECO:0000256" key="2">
    <source>
        <dbReference type="ARBA" id="ARBA00023002"/>
    </source>
</evidence>
<dbReference type="SUPFAM" id="SSF51735">
    <property type="entry name" value="NAD(P)-binding Rossmann-fold domains"/>
    <property type="match status" value="1"/>
</dbReference>
<dbReference type="Proteomes" id="UP000190322">
    <property type="component" value="Unassembled WGS sequence"/>
</dbReference>
<dbReference type="SUPFAM" id="SSF52283">
    <property type="entry name" value="Formate/glycerate dehydrogenase catalytic domain-like"/>
    <property type="match status" value="1"/>
</dbReference>
<dbReference type="InterPro" id="IPR036291">
    <property type="entry name" value="NAD(P)-bd_dom_sf"/>
</dbReference>
<sequence length="318" mass="34812">MKAVFLDAGTFSAQARLPTPDGVTDYQIYDQTPQDDEIIIARCSNAQIVITNKVMMTRDILNALPKLKLIQLTATGMDNVDKQACQDLGVALKNVAGYSVNSVPEHTLMMMLSVMRGAKYYHQRATDGTWQADGRFCLLNEPLFDLHGRTLGIIGAGAIGRRVGELAKVFGMTVLYAEHQGKAPRSAEYTEFETVLNSSDVISLHCPLTDDTKHLINADTLAKMHKKPLIINVARGGVVCGADIVHALGNDQILGYASDVFESEPFSDNDPLLDIADHPRVLFTPHNAWGSLAAQEKLWGILANQVTDFINNPQTDHP</sequence>
<gene>
    <name evidence="7" type="ORF">B0180_08865</name>
</gene>
<dbReference type="EMBL" id="MUXT01000009">
    <property type="protein sequence ID" value="OOR82973.1"/>
    <property type="molecule type" value="Genomic_DNA"/>
</dbReference>
<dbReference type="CDD" id="cd12162">
    <property type="entry name" value="2-Hacid_dh_4"/>
    <property type="match status" value="1"/>
</dbReference>
<dbReference type="InterPro" id="IPR006139">
    <property type="entry name" value="D-isomer_2_OHA_DH_cat_dom"/>
</dbReference>
<comment type="similarity">
    <text evidence="1 4">Belongs to the D-isomer specific 2-hydroxyacid dehydrogenase family.</text>
</comment>
<evidence type="ECO:0000256" key="1">
    <source>
        <dbReference type="ARBA" id="ARBA00005854"/>
    </source>
</evidence>
<protein>
    <submittedName>
        <fullName evidence="7">Hydroxyacid dehydrogenase</fullName>
    </submittedName>
</protein>
<accession>A0A1S9ZHY5</accession>
<reference evidence="7 8" key="1">
    <citation type="submission" date="2017-02" db="EMBL/GenBank/DDBJ databases">
        <title>Draft genome sequence of Moraxella canis CCUG 8415A type strain.</title>
        <authorList>
            <person name="Engstrom-Jakobsson H."/>
            <person name="Salva-Serra F."/>
            <person name="Thorell K."/>
            <person name="Gonzales-Siles L."/>
            <person name="Karlsson R."/>
            <person name="Boulund F."/>
            <person name="Engstrand L."/>
            <person name="Moore E."/>
        </authorList>
    </citation>
    <scope>NUCLEOTIDE SEQUENCE [LARGE SCALE GENOMIC DNA]</scope>
    <source>
        <strain evidence="7 8">CCUG 8415A</strain>
    </source>
</reference>
<evidence type="ECO:0000256" key="3">
    <source>
        <dbReference type="ARBA" id="ARBA00023027"/>
    </source>
</evidence>
<dbReference type="PROSITE" id="PS00670">
    <property type="entry name" value="D_2_HYDROXYACID_DH_2"/>
    <property type="match status" value="1"/>
</dbReference>
<dbReference type="InterPro" id="IPR050418">
    <property type="entry name" value="D-iso_2-hydroxyacid_DH_PdxB"/>
</dbReference>
<evidence type="ECO:0000313" key="8">
    <source>
        <dbReference type="Proteomes" id="UP000190322"/>
    </source>
</evidence>
<dbReference type="RefSeq" id="WP_078256589.1">
    <property type="nucleotide sequence ID" value="NZ_MUXT01000009.1"/>
</dbReference>
<dbReference type="Pfam" id="PF02826">
    <property type="entry name" value="2-Hacid_dh_C"/>
    <property type="match status" value="1"/>
</dbReference>
<evidence type="ECO:0000259" key="6">
    <source>
        <dbReference type="Pfam" id="PF02826"/>
    </source>
</evidence>
<organism evidence="7 8">
    <name type="scientific">Moraxella canis</name>
    <dbReference type="NCBI Taxonomy" id="90239"/>
    <lineage>
        <taxon>Bacteria</taxon>
        <taxon>Pseudomonadati</taxon>
        <taxon>Pseudomonadota</taxon>
        <taxon>Gammaproteobacteria</taxon>
        <taxon>Moraxellales</taxon>
        <taxon>Moraxellaceae</taxon>
        <taxon>Moraxella</taxon>
    </lineage>
</organism>
<feature type="domain" description="D-isomer specific 2-hydroxyacid dehydrogenase catalytic" evidence="5">
    <location>
        <begin position="22"/>
        <end position="315"/>
    </location>
</feature>
<comment type="caution">
    <text evidence="7">The sequence shown here is derived from an EMBL/GenBank/DDBJ whole genome shotgun (WGS) entry which is preliminary data.</text>
</comment>
<keyword evidence="3" id="KW-0520">NAD</keyword>
<feature type="domain" description="D-isomer specific 2-hydroxyacid dehydrogenase NAD-binding" evidence="6">
    <location>
        <begin position="108"/>
        <end position="288"/>
    </location>
</feature>
<dbReference type="InterPro" id="IPR029753">
    <property type="entry name" value="D-isomer_DH_CS"/>
</dbReference>
<dbReference type="PANTHER" id="PTHR43761:SF1">
    <property type="entry name" value="D-ISOMER SPECIFIC 2-HYDROXYACID DEHYDROGENASE CATALYTIC DOMAIN-CONTAINING PROTEIN-RELATED"/>
    <property type="match status" value="1"/>
</dbReference>
<keyword evidence="2 4" id="KW-0560">Oxidoreductase</keyword>
<name>A0A1S9ZHY5_9GAMM</name>
<dbReference type="AlphaFoldDB" id="A0A1S9ZHY5"/>
<proteinExistence type="inferred from homology"/>